<dbReference type="Proteomes" id="UP001210211">
    <property type="component" value="Unassembled WGS sequence"/>
</dbReference>
<evidence type="ECO:0000313" key="4">
    <source>
        <dbReference type="Proteomes" id="UP001210211"/>
    </source>
</evidence>
<protein>
    <recommendedName>
        <fullName evidence="5">F-box domain-containing protein</fullName>
    </recommendedName>
</protein>
<dbReference type="PANTHER" id="PTHR34223">
    <property type="entry name" value="OS11G0201299 PROTEIN"/>
    <property type="match status" value="1"/>
</dbReference>
<accession>A0AAD5ZTY8</accession>
<feature type="domain" description="At1g61320/AtMIF1 LRR" evidence="2">
    <location>
        <begin position="71"/>
        <end position="349"/>
    </location>
</feature>
<dbReference type="Gene3D" id="3.80.10.10">
    <property type="entry name" value="Ribonuclease Inhibitor"/>
    <property type="match status" value="1"/>
</dbReference>
<dbReference type="InterPro" id="IPR053197">
    <property type="entry name" value="F-box_SCFL_complex_component"/>
</dbReference>
<dbReference type="Pfam" id="PF23622">
    <property type="entry name" value="LRR_At1g61320_AtMIF1"/>
    <property type="match status" value="1"/>
</dbReference>
<evidence type="ECO:0000313" key="3">
    <source>
        <dbReference type="EMBL" id="KAJ3704015.1"/>
    </source>
</evidence>
<gene>
    <name evidence="3" type="ORF">LUZ61_007720</name>
</gene>
<sequence length="413" mass="47031">MAMSCQTDRLSSLPDELLVTLLSFLPTEVAARTSGLSHRFRHLWKAIPSLRLICRRNQEDKFISMADNALLRRHPSHPLLSLCLKFCYYCNASLLDSYIPSLLAKAVSLGLRHLAVKGYLDLLPILPSIFSIDSLESLSLASRFYYSTRPSLIFPSGFTLTCLRSLSLQLYDVEPASLNQLVSELCSLEDLSLENYDIDMDIISLSSRTVKTLKLILYCSGLNTLGLFLPSLESLHLDTYGSFSSLFHIHGQFPLLKRAFIMLDEVQGEDVNAVSKLLNSLGHVEELTLHVEESEYVKYPEPILLQPGKDLLKFPNLKHLDVVLCFHEHNFEAIIMMLHNCPVLESVKLVHKIPMFTGEPSERRRKDWRSKLPRNADGNYLYAYFRNLHLGEDKKEFMKLLGKKCSSKRHAKS</sequence>
<dbReference type="SUPFAM" id="SSF52047">
    <property type="entry name" value="RNI-like"/>
    <property type="match status" value="1"/>
</dbReference>
<dbReference type="InterPro" id="IPR001810">
    <property type="entry name" value="F-box_dom"/>
</dbReference>
<dbReference type="AlphaFoldDB" id="A0AAD5ZTY8"/>
<proteinExistence type="predicted"/>
<name>A0AAD5ZTY8_9POAL</name>
<dbReference type="InterPro" id="IPR032675">
    <property type="entry name" value="LRR_dom_sf"/>
</dbReference>
<dbReference type="SUPFAM" id="SSF81383">
    <property type="entry name" value="F-box domain"/>
    <property type="match status" value="1"/>
</dbReference>
<dbReference type="CDD" id="cd22160">
    <property type="entry name" value="F-box_AtFBL13-like"/>
    <property type="match status" value="1"/>
</dbReference>
<dbReference type="EMBL" id="JAMRDG010000001">
    <property type="protein sequence ID" value="KAJ3704015.1"/>
    <property type="molecule type" value="Genomic_DNA"/>
</dbReference>
<evidence type="ECO:0000259" key="2">
    <source>
        <dbReference type="Pfam" id="PF23622"/>
    </source>
</evidence>
<dbReference type="InterPro" id="IPR053781">
    <property type="entry name" value="F-box_AtFBL13-like"/>
</dbReference>
<keyword evidence="4" id="KW-1185">Reference proteome</keyword>
<evidence type="ECO:0008006" key="5">
    <source>
        <dbReference type="Google" id="ProtNLM"/>
    </source>
</evidence>
<evidence type="ECO:0000259" key="1">
    <source>
        <dbReference type="Pfam" id="PF00646"/>
    </source>
</evidence>
<dbReference type="InterPro" id="IPR055357">
    <property type="entry name" value="LRR_At1g61320_AtMIF1"/>
</dbReference>
<comment type="caution">
    <text evidence="3">The sequence shown here is derived from an EMBL/GenBank/DDBJ whole genome shotgun (WGS) entry which is preliminary data.</text>
</comment>
<dbReference type="Pfam" id="PF00646">
    <property type="entry name" value="F-box"/>
    <property type="match status" value="1"/>
</dbReference>
<organism evidence="3 4">
    <name type="scientific">Rhynchospora tenuis</name>
    <dbReference type="NCBI Taxonomy" id="198213"/>
    <lineage>
        <taxon>Eukaryota</taxon>
        <taxon>Viridiplantae</taxon>
        <taxon>Streptophyta</taxon>
        <taxon>Embryophyta</taxon>
        <taxon>Tracheophyta</taxon>
        <taxon>Spermatophyta</taxon>
        <taxon>Magnoliopsida</taxon>
        <taxon>Liliopsida</taxon>
        <taxon>Poales</taxon>
        <taxon>Cyperaceae</taxon>
        <taxon>Cyperoideae</taxon>
        <taxon>Rhynchosporeae</taxon>
        <taxon>Rhynchospora</taxon>
    </lineage>
</organism>
<dbReference type="InterPro" id="IPR036047">
    <property type="entry name" value="F-box-like_dom_sf"/>
</dbReference>
<reference evidence="3 4" key="1">
    <citation type="journal article" date="2022" name="Cell">
        <title>Repeat-based holocentromeres influence genome architecture and karyotype evolution.</title>
        <authorList>
            <person name="Hofstatter P.G."/>
            <person name="Thangavel G."/>
            <person name="Lux T."/>
            <person name="Neumann P."/>
            <person name="Vondrak T."/>
            <person name="Novak P."/>
            <person name="Zhang M."/>
            <person name="Costa L."/>
            <person name="Castellani M."/>
            <person name="Scott A."/>
            <person name="Toegelov H."/>
            <person name="Fuchs J."/>
            <person name="Mata-Sucre Y."/>
            <person name="Dias Y."/>
            <person name="Vanzela A.L.L."/>
            <person name="Huettel B."/>
            <person name="Almeida C.C.S."/>
            <person name="Simkova H."/>
            <person name="Souza G."/>
            <person name="Pedrosa-Harand A."/>
            <person name="Macas J."/>
            <person name="Mayer K.F.X."/>
            <person name="Houben A."/>
            <person name="Marques A."/>
        </authorList>
    </citation>
    <scope>NUCLEOTIDE SEQUENCE [LARGE SCALE GENOMIC DNA]</scope>
    <source>
        <strain evidence="3">RhyTen1mFocal</strain>
    </source>
</reference>
<feature type="domain" description="F-box" evidence="1">
    <location>
        <begin position="10"/>
        <end position="47"/>
    </location>
</feature>
<dbReference type="PANTHER" id="PTHR34223:SF51">
    <property type="entry name" value="OS06G0556300 PROTEIN"/>
    <property type="match status" value="1"/>
</dbReference>